<dbReference type="OrthoDB" id="10249562at2759"/>
<dbReference type="PANTHER" id="PTHR21227:SF0">
    <property type="entry name" value="TRNA-SPLICING ENDONUCLEASE SUBUNIT SEN2"/>
    <property type="match status" value="1"/>
</dbReference>
<comment type="similarity">
    <text evidence="1">Belongs to the tRNA-intron endonuclease family.</text>
</comment>
<sequence>MSVVAQLVGGEFWVTDPASVQLCWQSLMGFGKGNLSRSRPVYGELLRGHVDQAHLGRALRNMVRSGYFGSGQGRVDVEHLHLAPYEAAYLAFDEQFLTVAGFENSNALWSYYASSSKEHLRQYAAYRAYRLAGWAPHSGCKYGADFVLYRFRATQGRHTHAPYAVIVRETDEPIHQRWIAVQNQLRLTKQVAKRLVYVEVSMSTAVEDLLDRERWLETVSLHEVLVDRWTPVVRACLGDKQSGALR</sequence>
<evidence type="ECO:0000256" key="2">
    <source>
        <dbReference type="ARBA" id="ARBA00012573"/>
    </source>
</evidence>
<dbReference type="GO" id="GO:0000379">
    <property type="term" value="P:tRNA-type intron splice site recognition and cleavage"/>
    <property type="evidence" value="ECO:0007669"/>
    <property type="project" value="TreeGrafter"/>
</dbReference>
<dbReference type="SUPFAM" id="SSF53032">
    <property type="entry name" value="tRNA-intron endonuclease catalytic domain-like"/>
    <property type="match status" value="1"/>
</dbReference>
<dbReference type="GO" id="GO:0000214">
    <property type="term" value="C:tRNA-intron endonuclease complex"/>
    <property type="evidence" value="ECO:0007669"/>
    <property type="project" value="TreeGrafter"/>
</dbReference>
<dbReference type="EC" id="4.6.1.16" evidence="2"/>
<reference evidence="5 6" key="1">
    <citation type="journal article" date="2020" name="J. Phycol.">
        <title>Comparative genome analysis reveals Cyanidiococcus gen. nov., a new extremophilic red algal genus sister to Cyanidioschyzon (Cyanidioschyzonaceae, Rhodophyta).</title>
        <authorList>
            <person name="Liu S.-L."/>
            <person name="Chiang Y.-R."/>
            <person name="Yoon H.S."/>
            <person name="Fu H.-Y."/>
        </authorList>
    </citation>
    <scope>NUCLEOTIDE SEQUENCE [LARGE SCALE GENOMIC DNA]</scope>
    <source>
        <strain evidence="5 6">THAL066</strain>
    </source>
</reference>
<evidence type="ECO:0000313" key="5">
    <source>
        <dbReference type="EMBL" id="KAF6002689.1"/>
    </source>
</evidence>
<dbReference type="GO" id="GO:0000213">
    <property type="term" value="F:tRNA-intron lyase activity"/>
    <property type="evidence" value="ECO:0007669"/>
    <property type="project" value="UniProtKB-EC"/>
</dbReference>
<dbReference type="GO" id="GO:0005737">
    <property type="term" value="C:cytoplasm"/>
    <property type="evidence" value="ECO:0007669"/>
    <property type="project" value="TreeGrafter"/>
</dbReference>
<dbReference type="InterPro" id="IPR006677">
    <property type="entry name" value="tRNA_intron_Endonuc_cat-like"/>
</dbReference>
<dbReference type="AlphaFoldDB" id="A0A7J7IJ30"/>
<protein>
    <recommendedName>
        <fullName evidence="2">tRNA-intron lyase</fullName>
        <ecNumber evidence="2">4.6.1.16</ecNumber>
    </recommendedName>
</protein>
<dbReference type="CDD" id="cd22363">
    <property type="entry name" value="tRNA-intron_lyase_C"/>
    <property type="match status" value="1"/>
</dbReference>
<dbReference type="GO" id="GO:0003676">
    <property type="term" value="F:nucleic acid binding"/>
    <property type="evidence" value="ECO:0007669"/>
    <property type="project" value="InterPro"/>
</dbReference>
<proteinExistence type="inferred from homology"/>
<evidence type="ECO:0000313" key="6">
    <source>
        <dbReference type="Proteomes" id="UP000530660"/>
    </source>
</evidence>
<gene>
    <name evidence="5" type="ORF">F1559_001733</name>
</gene>
<dbReference type="InterPro" id="IPR006676">
    <property type="entry name" value="tRNA_splic"/>
</dbReference>
<evidence type="ECO:0000259" key="4">
    <source>
        <dbReference type="Pfam" id="PF01974"/>
    </source>
</evidence>
<organism evidence="5 6">
    <name type="scientific">Cyanidiococcus yangmingshanensis</name>
    <dbReference type="NCBI Taxonomy" id="2690220"/>
    <lineage>
        <taxon>Eukaryota</taxon>
        <taxon>Rhodophyta</taxon>
        <taxon>Bangiophyceae</taxon>
        <taxon>Cyanidiales</taxon>
        <taxon>Cyanidiaceae</taxon>
        <taxon>Cyanidiococcus</taxon>
    </lineage>
</organism>
<dbReference type="Proteomes" id="UP000530660">
    <property type="component" value="Unassembled WGS sequence"/>
</dbReference>
<dbReference type="Pfam" id="PF01974">
    <property type="entry name" value="tRNA_int_endo"/>
    <property type="match status" value="1"/>
</dbReference>
<feature type="domain" description="tRNA intron endonuclease catalytic" evidence="4">
    <location>
        <begin position="120"/>
        <end position="201"/>
    </location>
</feature>
<comment type="catalytic activity">
    <reaction evidence="3">
        <text>pretRNA = a 3'-half-tRNA molecule with a 5'-OH end + a 5'-half-tRNA molecule with a 2',3'-cyclic phosphate end + an intron with a 2',3'-cyclic phosphate and a 5'-hydroxyl terminus.</text>
        <dbReference type="EC" id="4.6.1.16"/>
    </reaction>
</comment>
<evidence type="ECO:0000256" key="3">
    <source>
        <dbReference type="ARBA" id="ARBA00034031"/>
    </source>
</evidence>
<dbReference type="InterPro" id="IPR011856">
    <property type="entry name" value="tRNA_endonuc-like_dom_sf"/>
</dbReference>
<dbReference type="EMBL" id="VWRR01000009">
    <property type="protein sequence ID" value="KAF6002689.1"/>
    <property type="molecule type" value="Genomic_DNA"/>
</dbReference>
<name>A0A7J7IJ30_9RHOD</name>
<keyword evidence="6" id="KW-1185">Reference proteome</keyword>
<dbReference type="Gene3D" id="3.40.1350.10">
    <property type="match status" value="1"/>
</dbReference>
<evidence type="ECO:0000256" key="1">
    <source>
        <dbReference type="ARBA" id="ARBA00008078"/>
    </source>
</evidence>
<dbReference type="InterPro" id="IPR036167">
    <property type="entry name" value="tRNA_intron_Endo_cat-like_sf"/>
</dbReference>
<comment type="caution">
    <text evidence="5">The sequence shown here is derived from an EMBL/GenBank/DDBJ whole genome shotgun (WGS) entry which is preliminary data.</text>
</comment>
<dbReference type="PANTHER" id="PTHR21227">
    <property type="entry name" value="TRNA-SPLICING ENDONUCLEASE SUBUNIT SEN2"/>
    <property type="match status" value="1"/>
</dbReference>
<accession>A0A7J7IJ30</accession>